<dbReference type="EMBL" id="OY731405">
    <property type="protein sequence ID" value="CAJ1972877.1"/>
    <property type="molecule type" value="Genomic_DNA"/>
</dbReference>
<dbReference type="Proteomes" id="UP001189624">
    <property type="component" value="Chromosome 8"/>
</dbReference>
<reference evidence="1" key="1">
    <citation type="submission" date="2023-10" db="EMBL/GenBank/DDBJ databases">
        <authorList>
            <person name="Domelevo Entfellner J.-B."/>
        </authorList>
    </citation>
    <scope>NUCLEOTIDE SEQUENCE</scope>
</reference>
<dbReference type="PANTHER" id="PTHR37265">
    <property type="entry name" value="OS01G0195300 PROTEIN"/>
    <property type="match status" value="1"/>
</dbReference>
<dbReference type="PANTHER" id="PTHR37265:SF8">
    <property type="match status" value="1"/>
</dbReference>
<keyword evidence="2" id="KW-1185">Reference proteome</keyword>
<proteinExistence type="predicted"/>
<gene>
    <name evidence="1" type="ORF">AYBTSS11_LOCUS24934</name>
</gene>
<name>A0AA86VLT6_9FABA</name>
<organism evidence="1 2">
    <name type="scientific">Sphenostylis stenocarpa</name>
    <dbReference type="NCBI Taxonomy" id="92480"/>
    <lineage>
        <taxon>Eukaryota</taxon>
        <taxon>Viridiplantae</taxon>
        <taxon>Streptophyta</taxon>
        <taxon>Embryophyta</taxon>
        <taxon>Tracheophyta</taxon>
        <taxon>Spermatophyta</taxon>
        <taxon>Magnoliopsida</taxon>
        <taxon>eudicotyledons</taxon>
        <taxon>Gunneridae</taxon>
        <taxon>Pentapetalae</taxon>
        <taxon>rosids</taxon>
        <taxon>fabids</taxon>
        <taxon>Fabales</taxon>
        <taxon>Fabaceae</taxon>
        <taxon>Papilionoideae</taxon>
        <taxon>50 kb inversion clade</taxon>
        <taxon>NPAAA clade</taxon>
        <taxon>indigoferoid/millettioid clade</taxon>
        <taxon>Phaseoleae</taxon>
        <taxon>Sphenostylis</taxon>
    </lineage>
</organism>
<protein>
    <submittedName>
        <fullName evidence="1">Uncharacterized protein</fullName>
    </submittedName>
</protein>
<sequence length="153" mass="17769">MDKTPNSTEEALTGKLQEILDEFDKEEIEKFCFQEEKVEEMVQELYKEITISINHEISSSPIFIHDAKNESCGVLVSGSKASTMAGIEVVSSTSRFPVNKNRLVEVVAMDKEDNSKSLFKFRNEKNERKKNLFNDEDHLDCEWVGRILQNWWF</sequence>
<dbReference type="AlphaFoldDB" id="A0AA86VLT6"/>
<dbReference type="Gramene" id="rna-AYBTSS11_LOCUS24934">
    <property type="protein sequence ID" value="CAJ1972877.1"/>
    <property type="gene ID" value="gene-AYBTSS11_LOCUS24934"/>
</dbReference>
<evidence type="ECO:0000313" key="2">
    <source>
        <dbReference type="Proteomes" id="UP001189624"/>
    </source>
</evidence>
<evidence type="ECO:0000313" key="1">
    <source>
        <dbReference type="EMBL" id="CAJ1972877.1"/>
    </source>
</evidence>
<accession>A0AA86VLT6</accession>